<sequence length="749" mass="76725">MATFLDRLGRLSFRWRWLVAVLWAVVLGLTGFASTKASEAPPETGSMPGIEAQDAYELLGERFPGNADAAGSATAKIVFVAPDGQTVTASANRAVIENAVAEAGQGDQVTGAVSPFAAGTVSPDGSTAYATVVYSEAKSELTDATKDHLQEVVDEARSAGLTVDVAGSLLSSESAGGTTEMLGIGIAALVLLMTFGSLAAAGLPLLTALLGVGISMVAIMALGGVFGLSTASSSLASMLGLAVGIDYALFVVSRYREERGRGLAPKDAAGLAVGTAGSAVVFAGLTVIIALAGLTVVGVPTLTKMGLTAAATVGLAVLVALTMVPALLGFLPNAVLSRKTRKAIKNGTFTPSSVGRSRENGGARWARFVLRRPLLVLLASIVGLGVIALPVMDLQLGMQGDESKSTRTTERRAYDELADGFGPGFNGPLTIVVDVKDSATPKKDVKRISAGIAATQGIVEVSTARFNPAGDTATFTATPSTSPTSEQTADLVNTIRDQRAATQAGTGARFLVSGTTAVDIDVAAKMQGALIPYLAVVLGLAFLLLLVVFRSVLVPIKAALGFLLSVLASLGVVVAVFQWGWAADLIGLNQTGPIMSTMPIILIGIVFGLAMDYEVFLVSRMREAYSHGEGARPAVVSGFRHSARVVVAAALIMIAVFSGFVGGGMALIKMIGLGLAAAVLLDAFVVRMALVPAVLALLGDKAWWLPRRLDRILPKVDIEGEALTAAVPAPAEPAAESGDAGTAADQVLT</sequence>
<reference evidence="10 11" key="1">
    <citation type="submission" date="2018-11" db="EMBL/GenBank/DDBJ databases">
        <title>Sequencing the genomes of 1000 actinobacteria strains.</title>
        <authorList>
            <person name="Klenk H.-P."/>
        </authorList>
    </citation>
    <scope>NUCLEOTIDE SEQUENCE [LARGE SCALE GENOMIC DNA]</scope>
    <source>
        <strain evidence="10 11">DSM 44254</strain>
    </source>
</reference>
<keyword evidence="11" id="KW-1185">Reference proteome</keyword>
<feature type="transmembrane region" description="Helical" evidence="8">
    <location>
        <begin position="530"/>
        <end position="549"/>
    </location>
</feature>
<dbReference type="Pfam" id="PF03176">
    <property type="entry name" value="MMPL"/>
    <property type="match status" value="2"/>
</dbReference>
<feature type="domain" description="SSD" evidence="9">
    <location>
        <begin position="205"/>
        <end position="330"/>
    </location>
</feature>
<dbReference type="InterPro" id="IPR000731">
    <property type="entry name" value="SSD"/>
</dbReference>
<evidence type="ECO:0000259" key="9">
    <source>
        <dbReference type="PROSITE" id="PS50156"/>
    </source>
</evidence>
<comment type="subcellular location">
    <subcellularLocation>
        <location evidence="1">Cell membrane</location>
        <topology evidence="1">Multi-pass membrane protein</topology>
    </subcellularLocation>
</comment>
<proteinExistence type="inferred from homology"/>
<keyword evidence="4 8" id="KW-0812">Transmembrane</keyword>
<evidence type="ECO:0000256" key="4">
    <source>
        <dbReference type="ARBA" id="ARBA00022692"/>
    </source>
</evidence>
<evidence type="ECO:0000256" key="1">
    <source>
        <dbReference type="ARBA" id="ARBA00004651"/>
    </source>
</evidence>
<feature type="region of interest" description="Disordered" evidence="7">
    <location>
        <begin position="729"/>
        <end position="749"/>
    </location>
</feature>
<dbReference type="InterPro" id="IPR004869">
    <property type="entry name" value="MMPL_dom"/>
</dbReference>
<dbReference type="EMBL" id="RJKE01000001">
    <property type="protein sequence ID" value="ROO87439.1"/>
    <property type="molecule type" value="Genomic_DNA"/>
</dbReference>
<evidence type="ECO:0000256" key="7">
    <source>
        <dbReference type="SAM" id="MobiDB-lite"/>
    </source>
</evidence>
<dbReference type="AlphaFoldDB" id="A0A3N1D1N5"/>
<protein>
    <submittedName>
        <fullName evidence="10">RND superfamily putative drug exporter</fullName>
    </submittedName>
</protein>
<dbReference type="Gene3D" id="1.20.1640.10">
    <property type="entry name" value="Multidrug efflux transporter AcrB transmembrane domain"/>
    <property type="match status" value="2"/>
</dbReference>
<gene>
    <name evidence="10" type="ORF">EDD29_5047</name>
</gene>
<evidence type="ECO:0000256" key="3">
    <source>
        <dbReference type="ARBA" id="ARBA00022475"/>
    </source>
</evidence>
<dbReference type="PANTHER" id="PTHR33406:SF11">
    <property type="entry name" value="MEMBRANE PROTEIN SCO6666-RELATED"/>
    <property type="match status" value="1"/>
</dbReference>
<feature type="transmembrane region" description="Helical" evidence="8">
    <location>
        <begin position="594"/>
        <end position="613"/>
    </location>
</feature>
<comment type="similarity">
    <text evidence="2">Belongs to the resistance-nodulation-cell division (RND) (TC 2.A.6) family. MmpL subfamily.</text>
</comment>
<name>A0A3N1D1N5_9ACTN</name>
<dbReference type="PANTHER" id="PTHR33406">
    <property type="entry name" value="MEMBRANE PROTEIN MJ1562-RELATED"/>
    <property type="match status" value="1"/>
</dbReference>
<feature type="transmembrane region" description="Helical" evidence="8">
    <location>
        <begin position="645"/>
        <end position="668"/>
    </location>
</feature>
<feature type="transmembrane region" description="Helical" evidence="8">
    <location>
        <begin position="309"/>
        <end position="331"/>
    </location>
</feature>
<evidence type="ECO:0000313" key="11">
    <source>
        <dbReference type="Proteomes" id="UP000272400"/>
    </source>
</evidence>
<dbReference type="RefSeq" id="WP_123666723.1">
    <property type="nucleotide sequence ID" value="NZ_RJKE01000001.1"/>
</dbReference>
<keyword evidence="6 8" id="KW-0472">Membrane</keyword>
<keyword evidence="3" id="KW-1003">Cell membrane</keyword>
<evidence type="ECO:0000256" key="8">
    <source>
        <dbReference type="SAM" id="Phobius"/>
    </source>
</evidence>
<feature type="transmembrane region" description="Helical" evidence="8">
    <location>
        <begin position="268"/>
        <end position="297"/>
    </location>
</feature>
<feature type="transmembrane region" description="Helical" evidence="8">
    <location>
        <begin position="374"/>
        <end position="392"/>
    </location>
</feature>
<feature type="transmembrane region" description="Helical" evidence="8">
    <location>
        <begin position="674"/>
        <end position="698"/>
    </location>
</feature>
<dbReference type="SUPFAM" id="SSF82866">
    <property type="entry name" value="Multidrug efflux transporter AcrB transmembrane domain"/>
    <property type="match status" value="2"/>
</dbReference>
<comment type="caution">
    <text evidence="10">The sequence shown here is derived from an EMBL/GenBank/DDBJ whole genome shotgun (WGS) entry which is preliminary data.</text>
</comment>
<feature type="transmembrane region" description="Helical" evidence="8">
    <location>
        <begin position="561"/>
        <end position="582"/>
    </location>
</feature>
<feature type="transmembrane region" description="Helical" evidence="8">
    <location>
        <begin position="181"/>
        <end position="201"/>
    </location>
</feature>
<keyword evidence="5 8" id="KW-1133">Transmembrane helix</keyword>
<organism evidence="10 11">
    <name type="scientific">Actinocorallia herbida</name>
    <dbReference type="NCBI Taxonomy" id="58109"/>
    <lineage>
        <taxon>Bacteria</taxon>
        <taxon>Bacillati</taxon>
        <taxon>Actinomycetota</taxon>
        <taxon>Actinomycetes</taxon>
        <taxon>Streptosporangiales</taxon>
        <taxon>Thermomonosporaceae</taxon>
        <taxon>Actinocorallia</taxon>
    </lineage>
</organism>
<feature type="transmembrane region" description="Helical" evidence="8">
    <location>
        <begin position="235"/>
        <end position="256"/>
    </location>
</feature>
<dbReference type="GO" id="GO:0005886">
    <property type="term" value="C:plasma membrane"/>
    <property type="evidence" value="ECO:0007669"/>
    <property type="project" value="UniProtKB-SubCell"/>
</dbReference>
<evidence type="ECO:0000313" key="10">
    <source>
        <dbReference type="EMBL" id="ROO87439.1"/>
    </source>
</evidence>
<feature type="transmembrane region" description="Helical" evidence="8">
    <location>
        <begin position="208"/>
        <end position="229"/>
    </location>
</feature>
<evidence type="ECO:0000256" key="5">
    <source>
        <dbReference type="ARBA" id="ARBA00022989"/>
    </source>
</evidence>
<evidence type="ECO:0000256" key="2">
    <source>
        <dbReference type="ARBA" id="ARBA00010157"/>
    </source>
</evidence>
<evidence type="ECO:0000256" key="6">
    <source>
        <dbReference type="ARBA" id="ARBA00023136"/>
    </source>
</evidence>
<dbReference type="InterPro" id="IPR050545">
    <property type="entry name" value="Mycobact_MmpL"/>
</dbReference>
<dbReference type="OrthoDB" id="7051771at2"/>
<dbReference type="Proteomes" id="UP000272400">
    <property type="component" value="Unassembled WGS sequence"/>
</dbReference>
<accession>A0A3N1D1N5</accession>
<feature type="compositionally biased region" description="Low complexity" evidence="7">
    <location>
        <begin position="729"/>
        <end position="741"/>
    </location>
</feature>
<dbReference type="PROSITE" id="PS50156">
    <property type="entry name" value="SSD"/>
    <property type="match status" value="1"/>
</dbReference>